<sequence length="397" mass="43917">MSNRRESSISSRDDFLSSFLSQDAMSDPPAADNSKKIQDRNEKKKVQNRVAQRAYRNRMKARIEQLEGMLESQSQSQSKESESHSHQIDGRLDAGASNSSKTATLDGNAPTGLSDHYPSTTGTAQAALHSINVAQSHVWEDKSPQGMQPFTTNSSFVAQRPHSADTLPSQGCVPPKEASAETNSITPHGLFLEVLQSQNKLLNRLDALQRDGWDGSIGNISLTTPPAMEVDTEGTNPQPLVSNHYTSTADMDLEFLPTESTDTPRSSMSVDDRLEYIVDAATKIGYDSFDALAKDYYNHTFEPSSSIARKQRMSRNRRLPTVMSEIFSAANDWCEWERRGLFEEVVRMTESLLISEANDSQNLLEDKLEHFIKTSAQATDLMGTTSRIDDGESSSPA</sequence>
<dbReference type="PROSITE" id="PS00036">
    <property type="entry name" value="BZIP_BASIC"/>
    <property type="match status" value="1"/>
</dbReference>
<dbReference type="Gene3D" id="1.20.5.170">
    <property type="match status" value="1"/>
</dbReference>
<name>A0A395MYN4_9HYPO</name>
<feature type="compositionally biased region" description="Basic and acidic residues" evidence="1">
    <location>
        <begin position="33"/>
        <end position="45"/>
    </location>
</feature>
<dbReference type="PANTHER" id="PTHR39607:SF1">
    <property type="entry name" value="B-ZIP TRANSCRIPTION FACTOR (EUROFUNG)"/>
    <property type="match status" value="1"/>
</dbReference>
<feature type="region of interest" description="Disordered" evidence="1">
    <location>
        <begin position="161"/>
        <end position="181"/>
    </location>
</feature>
<evidence type="ECO:0000313" key="4">
    <source>
        <dbReference type="Proteomes" id="UP000265631"/>
    </source>
</evidence>
<evidence type="ECO:0000256" key="1">
    <source>
        <dbReference type="SAM" id="MobiDB-lite"/>
    </source>
</evidence>
<gene>
    <name evidence="3" type="ORF">FIE12Z_2757</name>
</gene>
<dbReference type="GO" id="GO:0003700">
    <property type="term" value="F:DNA-binding transcription factor activity"/>
    <property type="evidence" value="ECO:0007669"/>
    <property type="project" value="InterPro"/>
</dbReference>
<organism evidence="3 4">
    <name type="scientific">Fusarium flagelliforme</name>
    <dbReference type="NCBI Taxonomy" id="2675880"/>
    <lineage>
        <taxon>Eukaryota</taxon>
        <taxon>Fungi</taxon>
        <taxon>Dikarya</taxon>
        <taxon>Ascomycota</taxon>
        <taxon>Pezizomycotina</taxon>
        <taxon>Sordariomycetes</taxon>
        <taxon>Hypocreomycetidae</taxon>
        <taxon>Hypocreales</taxon>
        <taxon>Nectriaceae</taxon>
        <taxon>Fusarium</taxon>
        <taxon>Fusarium incarnatum-equiseti species complex</taxon>
    </lineage>
</organism>
<dbReference type="CDD" id="cd14688">
    <property type="entry name" value="bZIP_YAP"/>
    <property type="match status" value="1"/>
</dbReference>
<dbReference type="SUPFAM" id="SSF57959">
    <property type="entry name" value="Leucine zipper domain"/>
    <property type="match status" value="1"/>
</dbReference>
<dbReference type="InterPro" id="IPR046347">
    <property type="entry name" value="bZIP_sf"/>
</dbReference>
<proteinExistence type="predicted"/>
<evidence type="ECO:0000259" key="2">
    <source>
        <dbReference type="PROSITE" id="PS00036"/>
    </source>
</evidence>
<keyword evidence="4" id="KW-1185">Reference proteome</keyword>
<dbReference type="Proteomes" id="UP000265631">
    <property type="component" value="Unassembled WGS sequence"/>
</dbReference>
<protein>
    <submittedName>
        <fullName evidence="3">Bzip transcription factor, bzip-1</fullName>
    </submittedName>
</protein>
<feature type="region of interest" description="Disordered" evidence="1">
    <location>
        <begin position="1"/>
        <end position="121"/>
    </location>
</feature>
<feature type="compositionally biased region" description="Polar residues" evidence="1">
    <location>
        <begin position="96"/>
        <end position="105"/>
    </location>
</feature>
<feature type="compositionally biased region" description="Basic and acidic residues" evidence="1">
    <location>
        <begin position="79"/>
        <end position="92"/>
    </location>
</feature>
<feature type="domain" description="BZIP" evidence="2">
    <location>
        <begin position="43"/>
        <end position="58"/>
    </location>
</feature>
<dbReference type="InterPro" id="IPR004827">
    <property type="entry name" value="bZIP"/>
</dbReference>
<dbReference type="AlphaFoldDB" id="A0A395MYN4"/>
<evidence type="ECO:0000313" key="3">
    <source>
        <dbReference type="EMBL" id="RFN52986.1"/>
    </source>
</evidence>
<dbReference type="EMBL" id="PXXK01000054">
    <property type="protein sequence ID" value="RFN52986.1"/>
    <property type="molecule type" value="Genomic_DNA"/>
</dbReference>
<dbReference type="InterPro" id="IPR052635">
    <property type="entry name" value="Sec_Metab_Biosynth_Reg"/>
</dbReference>
<accession>A0A395MYN4</accession>
<comment type="caution">
    <text evidence="3">The sequence shown here is derived from an EMBL/GenBank/DDBJ whole genome shotgun (WGS) entry which is preliminary data.</text>
</comment>
<reference evidence="3 4" key="1">
    <citation type="journal article" date="2018" name="PLoS Pathog.">
        <title>Evolution of structural diversity of trichothecenes, a family of toxins produced by plant pathogenic and entomopathogenic fungi.</title>
        <authorList>
            <person name="Proctor R.H."/>
            <person name="McCormick S.P."/>
            <person name="Kim H.S."/>
            <person name="Cardoza R.E."/>
            <person name="Stanley A.M."/>
            <person name="Lindo L."/>
            <person name="Kelly A."/>
            <person name="Brown D.W."/>
            <person name="Lee T."/>
            <person name="Vaughan M.M."/>
            <person name="Alexander N.J."/>
            <person name="Busman M."/>
            <person name="Gutierrez S."/>
        </authorList>
    </citation>
    <scope>NUCLEOTIDE SEQUENCE [LARGE SCALE GENOMIC DNA]</scope>
    <source>
        <strain evidence="3 4">NRRL 13405</strain>
    </source>
</reference>
<dbReference type="PANTHER" id="PTHR39607">
    <property type="entry name" value="XANTHOCILLIN BIOSYNTHESIS CLUSTER TRANSCRIPTION FACTOR XANC-RELATED"/>
    <property type="match status" value="1"/>
</dbReference>
<feature type="compositionally biased region" description="Basic and acidic residues" evidence="1">
    <location>
        <begin position="1"/>
        <end position="15"/>
    </location>
</feature>